<comment type="similarity">
    <text evidence="1">Belongs to the polypeptide deformylase family.</text>
</comment>
<dbReference type="AlphaFoldDB" id="A0A3B1B9V6"/>
<dbReference type="HAMAP" id="MF_00163">
    <property type="entry name" value="Pep_deformylase"/>
    <property type="match status" value="1"/>
</dbReference>
<dbReference type="GO" id="GO:0042586">
    <property type="term" value="F:peptide deformylase activity"/>
    <property type="evidence" value="ECO:0007669"/>
    <property type="project" value="UniProtKB-EC"/>
</dbReference>
<dbReference type="Gene3D" id="3.90.45.10">
    <property type="entry name" value="Peptide deformylase"/>
    <property type="match status" value="1"/>
</dbReference>
<protein>
    <submittedName>
        <fullName evidence="2">Peptide deformylase</fullName>
        <ecNumber evidence="2">3.5.1.88</ecNumber>
    </submittedName>
</protein>
<proteinExistence type="inferred from homology"/>
<keyword evidence="2" id="KW-0378">Hydrolase</keyword>
<dbReference type="PRINTS" id="PR01576">
    <property type="entry name" value="PDEFORMYLASE"/>
</dbReference>
<evidence type="ECO:0000256" key="1">
    <source>
        <dbReference type="ARBA" id="ARBA00010759"/>
    </source>
</evidence>
<dbReference type="InterPro" id="IPR036821">
    <property type="entry name" value="Peptide_deformylase_sf"/>
</dbReference>
<reference evidence="2" key="1">
    <citation type="submission" date="2018-06" db="EMBL/GenBank/DDBJ databases">
        <authorList>
            <person name="Zhirakovskaya E."/>
        </authorList>
    </citation>
    <scope>NUCLEOTIDE SEQUENCE</scope>
</reference>
<dbReference type="Pfam" id="PF01327">
    <property type="entry name" value="Pep_deformylase"/>
    <property type="match status" value="1"/>
</dbReference>
<dbReference type="CDD" id="cd00487">
    <property type="entry name" value="Pep_deformylase"/>
    <property type="match status" value="1"/>
</dbReference>
<dbReference type="PANTHER" id="PTHR10458:SF22">
    <property type="entry name" value="PEPTIDE DEFORMYLASE"/>
    <property type="match status" value="1"/>
</dbReference>
<dbReference type="NCBIfam" id="NF001159">
    <property type="entry name" value="PRK00150.1-3"/>
    <property type="match status" value="1"/>
</dbReference>
<dbReference type="EMBL" id="UOGC01000002">
    <property type="protein sequence ID" value="VAX15019.1"/>
    <property type="molecule type" value="Genomic_DNA"/>
</dbReference>
<dbReference type="InterPro" id="IPR023635">
    <property type="entry name" value="Peptide_deformylase"/>
</dbReference>
<organism evidence="2">
    <name type="scientific">hydrothermal vent metagenome</name>
    <dbReference type="NCBI Taxonomy" id="652676"/>
    <lineage>
        <taxon>unclassified sequences</taxon>
        <taxon>metagenomes</taxon>
        <taxon>ecological metagenomes</taxon>
    </lineage>
</organism>
<dbReference type="NCBIfam" id="TIGR00079">
    <property type="entry name" value="pept_deformyl"/>
    <property type="match status" value="1"/>
</dbReference>
<dbReference type="EC" id="3.5.1.88" evidence="2"/>
<dbReference type="PIRSF" id="PIRSF004749">
    <property type="entry name" value="Pep_def"/>
    <property type="match status" value="1"/>
</dbReference>
<dbReference type="PANTHER" id="PTHR10458">
    <property type="entry name" value="PEPTIDE DEFORMYLASE"/>
    <property type="match status" value="1"/>
</dbReference>
<accession>A0A3B1B9V6</accession>
<sequence length="183" mass="20488">MNKSPVSALKRSDSADKILIYPDPLLTLKSEPVEVIGEEVKTLAEQMTMLMKSAPGTGIAAPQVGVLQRVIVIDLSCGEGTSDDDIVTMVNPHILETEGTIIDEEGCLSIPNIYADIERPSKVKVKFQNLEGEEEEITTEDRVARCVMHEMEHLDGKLFWEHLGPFRRNILKLKFGRIQRGFR</sequence>
<evidence type="ECO:0000313" key="2">
    <source>
        <dbReference type="EMBL" id="VAX15019.1"/>
    </source>
</evidence>
<name>A0A3B1B9V6_9ZZZZ</name>
<dbReference type="SUPFAM" id="SSF56420">
    <property type="entry name" value="Peptide deformylase"/>
    <property type="match status" value="1"/>
</dbReference>
<gene>
    <name evidence="2" type="ORF">MNBD_NITROSPINAE01-1647</name>
</gene>